<dbReference type="InterPro" id="IPR029016">
    <property type="entry name" value="GAF-like_dom_sf"/>
</dbReference>
<dbReference type="PROSITE" id="PS50887">
    <property type="entry name" value="GGDEF"/>
    <property type="match status" value="1"/>
</dbReference>
<dbReference type="GO" id="GO:0052621">
    <property type="term" value="F:diguanylate cyclase activity"/>
    <property type="evidence" value="ECO:0007669"/>
    <property type="project" value="TreeGrafter"/>
</dbReference>
<dbReference type="EMBL" id="JAGFOA010000004">
    <property type="protein sequence ID" value="MBO3663952.1"/>
    <property type="molecule type" value="Genomic_DNA"/>
</dbReference>
<protein>
    <submittedName>
        <fullName evidence="2">Sensor domain-containing diguanylate cyclase</fullName>
    </submittedName>
</protein>
<sequence>MTETTPTIDGVAVLVGAVQELALATSLDDVVRIVRIAARELTGADGATFVLRDGDKCFYVEENAIEPLWRGQRFPLEACISGWSMLSKSVAVIPDIYADDRIPHDAYRPTFVKSLVMVPIRSVDPIGAIGNYWAEEHHATEGEVRLLQALADSTSVAMAHVNIRAELEARVRVESELTRLSSTDELTGLLNRRGFWEHAGPALGDGDTARRPAVMAFVDMDGLKRTNDTRGHAAGDEAIRAVGRALDLIARPGDVVSRFGGDEFAAIYVEPGIELEQLRRRILDEISSHGVAASVGLYEVAPGDVIAVDALLARADALMYVEKNRSRGVAPEGVRPPVSRA</sequence>
<proteinExistence type="predicted"/>
<feature type="domain" description="GGDEF" evidence="1">
    <location>
        <begin position="211"/>
        <end position="337"/>
    </location>
</feature>
<evidence type="ECO:0000313" key="3">
    <source>
        <dbReference type="Proteomes" id="UP000680132"/>
    </source>
</evidence>
<dbReference type="InterPro" id="IPR043128">
    <property type="entry name" value="Rev_trsase/Diguanyl_cyclase"/>
</dbReference>
<dbReference type="Gene3D" id="3.30.70.270">
    <property type="match status" value="1"/>
</dbReference>
<dbReference type="CDD" id="cd01949">
    <property type="entry name" value="GGDEF"/>
    <property type="match status" value="1"/>
</dbReference>
<dbReference type="Gene3D" id="3.30.450.40">
    <property type="match status" value="1"/>
</dbReference>
<dbReference type="NCBIfam" id="TIGR00254">
    <property type="entry name" value="GGDEF"/>
    <property type="match status" value="1"/>
</dbReference>
<dbReference type="InterPro" id="IPR029787">
    <property type="entry name" value="Nucleotide_cyclase"/>
</dbReference>
<dbReference type="InterPro" id="IPR003018">
    <property type="entry name" value="GAF"/>
</dbReference>
<dbReference type="RefSeq" id="WP_208503586.1">
    <property type="nucleotide sequence ID" value="NZ_JAGFOA010000004.1"/>
</dbReference>
<name>A0A939QJB1_9MICO</name>
<dbReference type="SMART" id="SM00065">
    <property type="entry name" value="GAF"/>
    <property type="match status" value="1"/>
</dbReference>
<dbReference type="AlphaFoldDB" id="A0A939QJB1"/>
<dbReference type="InterPro" id="IPR000160">
    <property type="entry name" value="GGDEF_dom"/>
</dbReference>
<dbReference type="Pfam" id="PF13185">
    <property type="entry name" value="GAF_2"/>
    <property type="match status" value="1"/>
</dbReference>
<dbReference type="PANTHER" id="PTHR45138:SF9">
    <property type="entry name" value="DIGUANYLATE CYCLASE DGCM-RELATED"/>
    <property type="match status" value="1"/>
</dbReference>
<dbReference type="PANTHER" id="PTHR45138">
    <property type="entry name" value="REGULATORY COMPONENTS OF SENSORY TRANSDUCTION SYSTEM"/>
    <property type="match status" value="1"/>
</dbReference>
<dbReference type="SUPFAM" id="SSF55781">
    <property type="entry name" value="GAF domain-like"/>
    <property type="match status" value="1"/>
</dbReference>
<evidence type="ECO:0000313" key="2">
    <source>
        <dbReference type="EMBL" id="MBO3663952.1"/>
    </source>
</evidence>
<evidence type="ECO:0000259" key="1">
    <source>
        <dbReference type="PROSITE" id="PS50887"/>
    </source>
</evidence>
<dbReference type="Pfam" id="PF00990">
    <property type="entry name" value="GGDEF"/>
    <property type="match status" value="1"/>
</dbReference>
<dbReference type="InterPro" id="IPR050469">
    <property type="entry name" value="Diguanylate_Cyclase"/>
</dbReference>
<dbReference type="SUPFAM" id="SSF55073">
    <property type="entry name" value="Nucleotide cyclase"/>
    <property type="match status" value="1"/>
</dbReference>
<keyword evidence="3" id="KW-1185">Reference proteome</keyword>
<accession>A0A939QJB1</accession>
<dbReference type="Proteomes" id="UP000680132">
    <property type="component" value="Unassembled WGS sequence"/>
</dbReference>
<dbReference type="SMART" id="SM00267">
    <property type="entry name" value="GGDEF"/>
    <property type="match status" value="1"/>
</dbReference>
<reference evidence="2" key="1">
    <citation type="submission" date="2021-03" db="EMBL/GenBank/DDBJ databases">
        <title>Microbacterium sp. nov., a novel actinobacterium isolated from cow dung.</title>
        <authorList>
            <person name="Zhang L."/>
        </authorList>
    </citation>
    <scope>NUCLEOTIDE SEQUENCE</scope>
    <source>
        <strain evidence="2">NEAU-LLB</strain>
    </source>
</reference>
<gene>
    <name evidence="2" type="ORF">J5V96_10560</name>
</gene>
<organism evidence="2 3">
    <name type="scientific">Microbacterium stercoris</name>
    <dbReference type="NCBI Taxonomy" id="2820289"/>
    <lineage>
        <taxon>Bacteria</taxon>
        <taxon>Bacillati</taxon>
        <taxon>Actinomycetota</taxon>
        <taxon>Actinomycetes</taxon>
        <taxon>Micrococcales</taxon>
        <taxon>Microbacteriaceae</taxon>
        <taxon>Microbacterium</taxon>
    </lineage>
</organism>
<comment type="caution">
    <text evidence="2">The sequence shown here is derived from an EMBL/GenBank/DDBJ whole genome shotgun (WGS) entry which is preliminary data.</text>
</comment>